<organism evidence="2 3">
    <name type="scientific">Apatococcus fuscideae</name>
    <dbReference type="NCBI Taxonomy" id="2026836"/>
    <lineage>
        <taxon>Eukaryota</taxon>
        <taxon>Viridiplantae</taxon>
        <taxon>Chlorophyta</taxon>
        <taxon>core chlorophytes</taxon>
        <taxon>Trebouxiophyceae</taxon>
        <taxon>Chlorellales</taxon>
        <taxon>Chlorellaceae</taxon>
        <taxon>Apatococcus</taxon>
    </lineage>
</organism>
<accession>A0AAW1T453</accession>
<sequence length="164" mass="17864">MQNNLYCPTAAAITQVVNTKHGTAPPQTPCSEGIKRARNTLSHRKGGPVYQEFRGVSFPDGIHRVAQQWQSDGVMLAVAAICYSKSQKAWEALRDILPSGFQWPAPFYYTFSDKEWERIWAAAAKKLLAKAPGGGSGKGSGKDSGKGGSPGWGKAAPKKRYWRP</sequence>
<evidence type="ECO:0000256" key="1">
    <source>
        <dbReference type="SAM" id="MobiDB-lite"/>
    </source>
</evidence>
<feature type="region of interest" description="Disordered" evidence="1">
    <location>
        <begin position="130"/>
        <end position="164"/>
    </location>
</feature>
<dbReference type="Proteomes" id="UP001485043">
    <property type="component" value="Unassembled WGS sequence"/>
</dbReference>
<keyword evidence="3" id="KW-1185">Reference proteome</keyword>
<protein>
    <submittedName>
        <fullName evidence="2">Uncharacterized protein</fullName>
    </submittedName>
</protein>
<gene>
    <name evidence="2" type="ORF">WJX84_012470</name>
</gene>
<proteinExistence type="predicted"/>
<name>A0AAW1T453_9CHLO</name>
<comment type="caution">
    <text evidence="2">The sequence shown here is derived from an EMBL/GenBank/DDBJ whole genome shotgun (WGS) entry which is preliminary data.</text>
</comment>
<reference evidence="2 3" key="1">
    <citation type="journal article" date="2024" name="Nat. Commun.">
        <title>Phylogenomics reveals the evolutionary origins of lichenization in chlorophyte algae.</title>
        <authorList>
            <person name="Puginier C."/>
            <person name="Libourel C."/>
            <person name="Otte J."/>
            <person name="Skaloud P."/>
            <person name="Haon M."/>
            <person name="Grisel S."/>
            <person name="Petersen M."/>
            <person name="Berrin J.G."/>
            <person name="Delaux P.M."/>
            <person name="Dal Grande F."/>
            <person name="Keller J."/>
        </authorList>
    </citation>
    <scope>NUCLEOTIDE SEQUENCE [LARGE SCALE GENOMIC DNA]</scope>
    <source>
        <strain evidence="2 3">SAG 2523</strain>
    </source>
</reference>
<evidence type="ECO:0000313" key="2">
    <source>
        <dbReference type="EMBL" id="KAK9863529.1"/>
    </source>
</evidence>
<evidence type="ECO:0000313" key="3">
    <source>
        <dbReference type="Proteomes" id="UP001485043"/>
    </source>
</evidence>
<dbReference type="AlphaFoldDB" id="A0AAW1T453"/>
<dbReference type="EMBL" id="JALJOV010000460">
    <property type="protein sequence ID" value="KAK9863529.1"/>
    <property type="molecule type" value="Genomic_DNA"/>
</dbReference>